<evidence type="ECO:0000313" key="1">
    <source>
        <dbReference type="EnsemblMetazoa" id="CJA15585.1"/>
    </source>
</evidence>
<dbReference type="AlphaFoldDB" id="A0A8R1I2Y5"/>
<evidence type="ECO:0000313" key="2">
    <source>
        <dbReference type="Proteomes" id="UP000005237"/>
    </source>
</evidence>
<accession>A0A8R1I2Y5</accession>
<sequence>MRSFISDSVNQPNEWCFVEFIKGPATTLAPLVLCVYQSISRSRFLFRVEDKALGGLAVLCVPSRDGQIPRRHSRHSGESVYSPGVSSHGATIFGVTVCDRLSLAATSAIITTDYRLHRGTLVLVDSLVLGSISLALASHWRIRWHAVPVRMSLVVQMAPRRAPCCWLDSCPRWLLPVTRSSKTAAPPLIFRSPRSEAPLEHASHELPCSGLLCAVGPQNYGRTLWCVHSDF</sequence>
<reference evidence="1" key="2">
    <citation type="submission" date="2022-06" db="UniProtKB">
        <authorList>
            <consortium name="EnsemblMetazoa"/>
        </authorList>
    </citation>
    <scope>IDENTIFICATION</scope>
    <source>
        <strain evidence="1">DF5081</strain>
    </source>
</reference>
<protein>
    <submittedName>
        <fullName evidence="1">Uncharacterized protein</fullName>
    </submittedName>
</protein>
<name>A0A8R1I2Y5_CAEJA</name>
<dbReference type="Proteomes" id="UP000005237">
    <property type="component" value="Unassembled WGS sequence"/>
</dbReference>
<reference evidence="2" key="1">
    <citation type="submission" date="2010-08" db="EMBL/GenBank/DDBJ databases">
        <authorList>
            <consortium name="Caenorhabditis japonica Sequencing Consortium"/>
            <person name="Wilson R.K."/>
        </authorList>
    </citation>
    <scope>NUCLEOTIDE SEQUENCE [LARGE SCALE GENOMIC DNA]</scope>
    <source>
        <strain evidence="2">DF5081</strain>
    </source>
</reference>
<keyword evidence="2" id="KW-1185">Reference proteome</keyword>
<dbReference type="EnsemblMetazoa" id="CJA15585.1">
    <property type="protein sequence ID" value="CJA15585.1"/>
    <property type="gene ID" value="WBGene00134789"/>
</dbReference>
<proteinExistence type="predicted"/>
<organism evidence="1 2">
    <name type="scientific">Caenorhabditis japonica</name>
    <dbReference type="NCBI Taxonomy" id="281687"/>
    <lineage>
        <taxon>Eukaryota</taxon>
        <taxon>Metazoa</taxon>
        <taxon>Ecdysozoa</taxon>
        <taxon>Nematoda</taxon>
        <taxon>Chromadorea</taxon>
        <taxon>Rhabditida</taxon>
        <taxon>Rhabditina</taxon>
        <taxon>Rhabditomorpha</taxon>
        <taxon>Rhabditoidea</taxon>
        <taxon>Rhabditidae</taxon>
        <taxon>Peloderinae</taxon>
        <taxon>Caenorhabditis</taxon>
    </lineage>
</organism>